<dbReference type="STRING" id="181874.A0A409Y694"/>
<keyword evidence="1" id="KW-0479">Metal-binding</keyword>
<dbReference type="AlphaFoldDB" id="A0A409Y694"/>
<keyword evidence="1" id="KW-0862">Zinc</keyword>
<sequence>MQHTQSNHSKVRMSNYQYMRNDLHALVEYSLYALKGIHESSDLGERLPGLRELFPPALLNLSTDANVRYLLEPLALDVDCQLPPIKKDTDFPRKRQKEDVVPAATHVLKRQVLSSCEEDLQRFVKQAVPGETDGLPSRAWFKCTVPLDSADLTVQTCGYIGEKQTVRRHVRTAHLKLKPWVCSCGREFSQKRCSGITHANTFNGVKNLPCIAPNCNEMFSDAAMRNRHVKATHDGEVLQETRRKSAYVRTVVEKMSLSVEAVTLSDIVFQAKL</sequence>
<proteinExistence type="predicted"/>
<feature type="domain" description="C2H2-type" evidence="2">
    <location>
        <begin position="208"/>
        <end position="238"/>
    </location>
</feature>
<dbReference type="Proteomes" id="UP000284842">
    <property type="component" value="Unassembled WGS sequence"/>
</dbReference>
<evidence type="ECO:0000259" key="2">
    <source>
        <dbReference type="PROSITE" id="PS50157"/>
    </source>
</evidence>
<dbReference type="Gene3D" id="3.30.160.60">
    <property type="entry name" value="Classic Zinc Finger"/>
    <property type="match status" value="1"/>
</dbReference>
<dbReference type="PROSITE" id="PS00028">
    <property type="entry name" value="ZINC_FINGER_C2H2_1"/>
    <property type="match status" value="1"/>
</dbReference>
<keyword evidence="4" id="KW-1185">Reference proteome</keyword>
<dbReference type="InParanoid" id="A0A409Y694"/>
<evidence type="ECO:0000256" key="1">
    <source>
        <dbReference type="PROSITE-ProRule" id="PRU00042"/>
    </source>
</evidence>
<dbReference type="EMBL" id="NHTK01001382">
    <property type="protein sequence ID" value="PPQ98567.1"/>
    <property type="molecule type" value="Genomic_DNA"/>
</dbReference>
<evidence type="ECO:0000313" key="4">
    <source>
        <dbReference type="Proteomes" id="UP000284842"/>
    </source>
</evidence>
<dbReference type="PROSITE" id="PS50157">
    <property type="entry name" value="ZINC_FINGER_C2H2_2"/>
    <property type="match status" value="1"/>
</dbReference>
<protein>
    <recommendedName>
        <fullName evidence="2">C2H2-type domain-containing protein</fullName>
    </recommendedName>
</protein>
<evidence type="ECO:0000313" key="3">
    <source>
        <dbReference type="EMBL" id="PPQ98567.1"/>
    </source>
</evidence>
<comment type="caution">
    <text evidence="3">The sequence shown here is derived from an EMBL/GenBank/DDBJ whole genome shotgun (WGS) entry which is preliminary data.</text>
</comment>
<gene>
    <name evidence="3" type="ORF">CVT24_004058</name>
</gene>
<dbReference type="GO" id="GO:0008270">
    <property type="term" value="F:zinc ion binding"/>
    <property type="evidence" value="ECO:0007669"/>
    <property type="project" value="UniProtKB-KW"/>
</dbReference>
<dbReference type="OrthoDB" id="654211at2759"/>
<dbReference type="InterPro" id="IPR013087">
    <property type="entry name" value="Znf_C2H2_type"/>
</dbReference>
<name>A0A409Y694_9AGAR</name>
<accession>A0A409Y694</accession>
<organism evidence="3 4">
    <name type="scientific">Panaeolus cyanescens</name>
    <dbReference type="NCBI Taxonomy" id="181874"/>
    <lineage>
        <taxon>Eukaryota</taxon>
        <taxon>Fungi</taxon>
        <taxon>Dikarya</taxon>
        <taxon>Basidiomycota</taxon>
        <taxon>Agaricomycotina</taxon>
        <taxon>Agaricomycetes</taxon>
        <taxon>Agaricomycetidae</taxon>
        <taxon>Agaricales</taxon>
        <taxon>Agaricineae</taxon>
        <taxon>Galeropsidaceae</taxon>
        <taxon>Panaeolus</taxon>
    </lineage>
</organism>
<keyword evidence="1" id="KW-0863">Zinc-finger</keyword>
<reference evidence="3 4" key="1">
    <citation type="journal article" date="2018" name="Evol. Lett.">
        <title>Horizontal gene cluster transfer increased hallucinogenic mushroom diversity.</title>
        <authorList>
            <person name="Reynolds H.T."/>
            <person name="Vijayakumar V."/>
            <person name="Gluck-Thaler E."/>
            <person name="Korotkin H.B."/>
            <person name="Matheny P.B."/>
            <person name="Slot J.C."/>
        </authorList>
    </citation>
    <scope>NUCLEOTIDE SEQUENCE [LARGE SCALE GENOMIC DNA]</scope>
    <source>
        <strain evidence="3 4">2629</strain>
    </source>
</reference>